<dbReference type="Proteomes" id="UP000001603">
    <property type="component" value="Unassembled WGS sequence"/>
</dbReference>
<evidence type="ECO:0000313" key="2">
    <source>
        <dbReference type="Proteomes" id="UP000001603"/>
    </source>
</evidence>
<accession>Q1ZU56</accession>
<dbReference type="EMBL" id="AAOJ01000001">
    <property type="protein sequence ID" value="EAS66554.1"/>
    <property type="molecule type" value="Genomic_DNA"/>
</dbReference>
<evidence type="ECO:0000313" key="1">
    <source>
        <dbReference type="EMBL" id="EAS66554.1"/>
    </source>
</evidence>
<dbReference type="eggNOG" id="ENOG50320AV">
    <property type="taxonomic scope" value="Bacteria"/>
</dbReference>
<reference evidence="1 2" key="1">
    <citation type="journal article" date="2009" name="Proc. Natl. Acad. Sci. U.S.A.">
        <title>The genomic basis of trophic strategy in marine bacteria.</title>
        <authorList>
            <person name="Lauro F.M."/>
            <person name="McDougald D."/>
            <person name="Thomas T."/>
            <person name="Williams T.J."/>
            <person name="Egan S."/>
            <person name="Rice S."/>
            <person name="DeMaere M.Z."/>
            <person name="Ting L."/>
            <person name="Ertan H."/>
            <person name="Johnson J."/>
            <person name="Ferriera S."/>
            <person name="Lapidus A."/>
            <person name="Anderson I."/>
            <person name="Kyrpides N."/>
            <person name="Munk A.C."/>
            <person name="Detter C."/>
            <person name="Han C.S."/>
            <person name="Brown M.V."/>
            <person name="Robb F.T."/>
            <person name="Kjelleberg S."/>
            <person name="Cavicchioli R."/>
        </authorList>
    </citation>
    <scope>NUCLEOTIDE SEQUENCE [LARGE SCALE GENOMIC DNA]</scope>
    <source>
        <strain evidence="1 2">S14</strain>
    </source>
</reference>
<dbReference type="AlphaFoldDB" id="Q1ZU56"/>
<dbReference type="Gene3D" id="2.40.50.140">
    <property type="entry name" value="Nucleic acid-binding proteins"/>
    <property type="match status" value="1"/>
</dbReference>
<comment type="caution">
    <text evidence="1">The sequence shown here is derived from an EMBL/GenBank/DDBJ whole genome shotgun (WGS) entry which is preliminary data.</text>
</comment>
<dbReference type="HOGENOM" id="CLU_184471_0_0_6"/>
<sequence>MVLTIRTQIDSHKQNRSFKAMFGLKGNITMTSQTGIIRSFNPVEKIGLITSDLGGDIRFDASQVCSHSQPSSGSMVEFSLDDSSNKLKAVKIRFI</sequence>
<dbReference type="SUPFAM" id="SSF50249">
    <property type="entry name" value="Nucleic acid-binding proteins"/>
    <property type="match status" value="1"/>
</dbReference>
<gene>
    <name evidence="1" type="ORF">VAS14_14594</name>
</gene>
<name>Q1ZU56_PHOAS</name>
<organism evidence="1 2">
    <name type="scientific">Photobacterium angustum (strain S14 / CCUG 15956)</name>
    <name type="common">Vibrio sp. (strain S14 / CCUG 15956)</name>
    <dbReference type="NCBI Taxonomy" id="314292"/>
    <lineage>
        <taxon>Bacteria</taxon>
        <taxon>Pseudomonadati</taxon>
        <taxon>Pseudomonadota</taxon>
        <taxon>Gammaproteobacteria</taxon>
        <taxon>Vibrionales</taxon>
        <taxon>Vibrionaceae</taxon>
        <taxon>Photobacterium</taxon>
    </lineage>
</organism>
<proteinExistence type="predicted"/>
<dbReference type="InterPro" id="IPR012340">
    <property type="entry name" value="NA-bd_OB-fold"/>
</dbReference>
<protein>
    <submittedName>
        <fullName evidence="1">Uncharacterized protein</fullName>
    </submittedName>
</protein>